<dbReference type="Gene3D" id="2.60.120.290">
    <property type="entry name" value="Spermadhesin, CUB domain"/>
    <property type="match status" value="1"/>
</dbReference>
<dbReference type="Pfam" id="PF00431">
    <property type="entry name" value="CUB"/>
    <property type="match status" value="1"/>
</dbReference>
<feature type="compositionally biased region" description="Basic and acidic residues" evidence="4">
    <location>
        <begin position="669"/>
        <end position="709"/>
    </location>
</feature>
<feature type="compositionally biased region" description="Basic and acidic residues" evidence="4">
    <location>
        <begin position="509"/>
        <end position="532"/>
    </location>
</feature>
<dbReference type="CDD" id="cd00041">
    <property type="entry name" value="CUB"/>
    <property type="match status" value="1"/>
</dbReference>
<evidence type="ECO:0000256" key="3">
    <source>
        <dbReference type="PROSITE-ProRule" id="PRU00059"/>
    </source>
</evidence>
<feature type="compositionally biased region" description="Polar residues" evidence="4">
    <location>
        <begin position="536"/>
        <end position="545"/>
    </location>
</feature>
<evidence type="ECO:0000313" key="8">
    <source>
        <dbReference type="Proteomes" id="UP000507470"/>
    </source>
</evidence>
<feature type="compositionally biased region" description="Polar residues" evidence="4">
    <location>
        <begin position="710"/>
        <end position="719"/>
    </location>
</feature>
<feature type="compositionally biased region" description="Basic and acidic residues" evidence="4">
    <location>
        <begin position="443"/>
        <end position="455"/>
    </location>
</feature>
<keyword evidence="5" id="KW-1133">Transmembrane helix</keyword>
<keyword evidence="5" id="KW-0812">Transmembrane</keyword>
<feature type="domain" description="CUB" evidence="6">
    <location>
        <begin position="120"/>
        <end position="245"/>
    </location>
</feature>
<feature type="compositionally biased region" description="Basic and acidic residues" evidence="4">
    <location>
        <begin position="546"/>
        <end position="619"/>
    </location>
</feature>
<feature type="transmembrane region" description="Helical" evidence="5">
    <location>
        <begin position="269"/>
        <end position="295"/>
    </location>
</feature>
<feature type="compositionally biased region" description="Basic and acidic residues" evidence="4">
    <location>
        <begin position="467"/>
        <end position="478"/>
    </location>
</feature>
<dbReference type="PANTHER" id="PTHR24251">
    <property type="entry name" value="OVOCHYMASE-RELATED"/>
    <property type="match status" value="1"/>
</dbReference>
<feature type="compositionally biased region" description="Basic and acidic residues" evidence="4">
    <location>
        <begin position="750"/>
        <end position="764"/>
    </location>
</feature>
<feature type="compositionally biased region" description="Basic and acidic residues" evidence="4">
    <location>
        <begin position="720"/>
        <end position="743"/>
    </location>
</feature>
<dbReference type="AlphaFoldDB" id="A0A6J7ZWP1"/>
<sequence length="782" mass="88519">MIALKMKYKVIQLMPQEKQENVGKNFVMKLYLLWLEMIYWISINREAGEHYQAQNVLSIPLTIMKQVCKVGLTKLHTDTTLNNDQAERVVHEKDNFIKKDDSGEDEDETVIGILLVLKDANGTIDLTATPYLQTFVSHDNYGVAEYPGNFSRDWLITGETANYTITIEFQACVLETGNNKGVCIKDKVYIYDGTNSSATLLKETCCGLGDTVPFPVYSTDSTMYILFSTDDTVSDTGFRISYILEGAPTSTVSITTVQVAASTKEDNTLIYIIIACAVTALLIIIIVILICVVCCKKKSKANKTKQKVHKIFGRSAPRPVVVTSESGSEVELEGNSESPRVVQTQHHSPPPAYATVVKEENQNSIPQQNRENSKQNNSAQNNNDKKKSSGKNRSVEKENIIKVEKEKHIKVEKENSIKVKVEKENSIKVEKEKSIKQTNEPNPIKEIDPPTKKETNASSGSKIKNSKKTDEISKEKKTVPTKIETGKNPGKLSEEEANSTRAQDIDNESDTKNNVRINEKEHTDTKSEERNKRNVKSQIKDLNTSPDKKDIYTRLDNKAIDTTPDTKDIDTTLDKKDIDTTPDKKDIDASPDKKVISKEECKAQKGKTDNRALDEHVDIIENDQQNSKILKSEKTKTIPKPHEYGLLDTEEINKPGRKTENTNSGTEQIRTHENKEITNEIEKSITFKSPKPENRQRGINEDLKNEKKTISNTISPISNKQHEETDEKEDKRKVETHTQRNQKEIQSNMTKDKDKNNNRADVHNKRLTYCEKQSVLTKFRIK</sequence>
<evidence type="ECO:0000256" key="2">
    <source>
        <dbReference type="ARBA" id="ARBA00023157"/>
    </source>
</evidence>
<evidence type="ECO:0000259" key="6">
    <source>
        <dbReference type="PROSITE" id="PS01180"/>
    </source>
</evidence>
<keyword evidence="5" id="KW-0472">Membrane</keyword>
<evidence type="ECO:0000256" key="5">
    <source>
        <dbReference type="SAM" id="Phobius"/>
    </source>
</evidence>
<evidence type="ECO:0000256" key="1">
    <source>
        <dbReference type="ARBA" id="ARBA00022737"/>
    </source>
</evidence>
<evidence type="ECO:0000313" key="7">
    <source>
        <dbReference type="EMBL" id="CAC5356235.1"/>
    </source>
</evidence>
<dbReference type="SUPFAM" id="SSF49854">
    <property type="entry name" value="Spermadhesin, CUB domain"/>
    <property type="match status" value="1"/>
</dbReference>
<dbReference type="EMBL" id="CACVKT020000127">
    <property type="protein sequence ID" value="CAC5356235.1"/>
    <property type="molecule type" value="Genomic_DNA"/>
</dbReference>
<feature type="compositionally biased region" description="Basic and acidic residues" evidence="4">
    <location>
        <begin position="413"/>
        <end position="435"/>
    </location>
</feature>
<dbReference type="OrthoDB" id="10559773at2759"/>
<gene>
    <name evidence="7" type="ORF">MCOR_511</name>
</gene>
<name>A0A6J7ZWP1_MYTCO</name>
<dbReference type="SMART" id="SM00042">
    <property type="entry name" value="CUB"/>
    <property type="match status" value="1"/>
</dbReference>
<proteinExistence type="predicted"/>
<comment type="caution">
    <text evidence="3">Lacks conserved residue(s) required for the propagation of feature annotation.</text>
</comment>
<organism evidence="7 8">
    <name type="scientific">Mytilus coruscus</name>
    <name type="common">Sea mussel</name>
    <dbReference type="NCBI Taxonomy" id="42192"/>
    <lineage>
        <taxon>Eukaryota</taxon>
        <taxon>Metazoa</taxon>
        <taxon>Spiralia</taxon>
        <taxon>Lophotrochozoa</taxon>
        <taxon>Mollusca</taxon>
        <taxon>Bivalvia</taxon>
        <taxon>Autobranchia</taxon>
        <taxon>Pteriomorphia</taxon>
        <taxon>Mytilida</taxon>
        <taxon>Mytiloidea</taxon>
        <taxon>Mytilidae</taxon>
        <taxon>Mytilinae</taxon>
        <taxon>Mytilus</taxon>
    </lineage>
</organism>
<keyword evidence="2" id="KW-1015">Disulfide bond</keyword>
<protein>
    <recommendedName>
        <fullName evidence="6">CUB domain-containing protein</fullName>
    </recommendedName>
</protein>
<keyword evidence="1" id="KW-0677">Repeat</keyword>
<feature type="compositionally biased region" description="Basic and acidic residues" evidence="4">
    <location>
        <begin position="383"/>
        <end position="400"/>
    </location>
</feature>
<feature type="compositionally biased region" description="Basic and acidic residues" evidence="4">
    <location>
        <begin position="630"/>
        <end position="660"/>
    </location>
</feature>
<dbReference type="Proteomes" id="UP000507470">
    <property type="component" value="Unassembled WGS sequence"/>
</dbReference>
<reference evidence="7 8" key="1">
    <citation type="submission" date="2020-06" db="EMBL/GenBank/DDBJ databases">
        <authorList>
            <person name="Li R."/>
            <person name="Bekaert M."/>
        </authorList>
    </citation>
    <scope>NUCLEOTIDE SEQUENCE [LARGE SCALE GENOMIC DNA]</scope>
    <source>
        <strain evidence="8">wild</strain>
    </source>
</reference>
<dbReference type="PROSITE" id="PS01180">
    <property type="entry name" value="CUB"/>
    <property type="match status" value="1"/>
</dbReference>
<keyword evidence="8" id="KW-1185">Reference proteome</keyword>
<dbReference type="InterPro" id="IPR035914">
    <property type="entry name" value="Sperma_CUB_dom_sf"/>
</dbReference>
<dbReference type="InterPro" id="IPR000859">
    <property type="entry name" value="CUB_dom"/>
</dbReference>
<feature type="region of interest" description="Disordered" evidence="4">
    <location>
        <begin position="413"/>
        <end position="766"/>
    </location>
</feature>
<evidence type="ECO:0000256" key="4">
    <source>
        <dbReference type="SAM" id="MobiDB-lite"/>
    </source>
</evidence>
<feature type="region of interest" description="Disordered" evidence="4">
    <location>
        <begin position="322"/>
        <end position="400"/>
    </location>
</feature>
<accession>A0A6J7ZWP1</accession>